<evidence type="ECO:0000259" key="2">
    <source>
        <dbReference type="Pfam" id="PF00755"/>
    </source>
</evidence>
<dbReference type="Pfam" id="PF00755">
    <property type="entry name" value="Carn_acyltransf"/>
    <property type="match status" value="1"/>
</dbReference>
<keyword evidence="4" id="KW-1185">Reference proteome</keyword>
<name>A0A8C5S261_LATLA</name>
<protein>
    <submittedName>
        <fullName evidence="3">Carnitine palmitoyltransferase 2</fullName>
    </submittedName>
</protein>
<dbReference type="SUPFAM" id="SSF52777">
    <property type="entry name" value="CoA-dependent acyltransferases"/>
    <property type="match status" value="2"/>
</dbReference>
<dbReference type="InterPro" id="IPR023213">
    <property type="entry name" value="CAT-like_dom_sf"/>
</dbReference>
<reference evidence="3" key="1">
    <citation type="submission" date="2025-08" db="UniProtKB">
        <authorList>
            <consortium name="Ensembl"/>
        </authorList>
    </citation>
    <scope>IDENTIFICATION</scope>
</reference>
<dbReference type="PANTHER" id="PTHR22589:SF16">
    <property type="entry name" value="CARNITINE O-PALMITOYLTRANSFERASE 2, MITOCHONDRIAL"/>
    <property type="match status" value="1"/>
</dbReference>
<dbReference type="GO" id="GO:0006635">
    <property type="term" value="P:fatty acid beta-oxidation"/>
    <property type="evidence" value="ECO:0007669"/>
    <property type="project" value="TreeGrafter"/>
</dbReference>
<dbReference type="GeneTree" id="ENSGT01150000286999"/>
<dbReference type="InterPro" id="IPR039551">
    <property type="entry name" value="Cho/carn_acyl_trans"/>
</dbReference>
<evidence type="ECO:0000313" key="3">
    <source>
        <dbReference type="Ensembl" id="ENSLLTP00000011934.1"/>
    </source>
</evidence>
<gene>
    <name evidence="3" type="primary">CPT2</name>
</gene>
<proteinExistence type="inferred from homology"/>
<organism evidence="3 4">
    <name type="scientific">Laticauda laticaudata</name>
    <name type="common">Blue-ringed sea krait</name>
    <name type="synonym">Blue-lipped sea krait</name>
    <dbReference type="NCBI Taxonomy" id="8630"/>
    <lineage>
        <taxon>Eukaryota</taxon>
        <taxon>Metazoa</taxon>
        <taxon>Chordata</taxon>
        <taxon>Craniata</taxon>
        <taxon>Vertebrata</taxon>
        <taxon>Euteleostomi</taxon>
        <taxon>Lepidosauria</taxon>
        <taxon>Squamata</taxon>
        <taxon>Bifurcata</taxon>
        <taxon>Unidentata</taxon>
        <taxon>Episquamata</taxon>
        <taxon>Toxicofera</taxon>
        <taxon>Serpentes</taxon>
        <taxon>Colubroidea</taxon>
        <taxon>Elapidae</taxon>
        <taxon>Laticaudinae</taxon>
        <taxon>Laticauda</taxon>
    </lineage>
</organism>
<dbReference type="GO" id="GO:0005743">
    <property type="term" value="C:mitochondrial inner membrane"/>
    <property type="evidence" value="ECO:0007669"/>
    <property type="project" value="UniProtKB-SubCell"/>
</dbReference>
<dbReference type="Gene3D" id="3.30.559.10">
    <property type="entry name" value="Chloramphenicol acetyltransferase-like domain"/>
    <property type="match status" value="2"/>
</dbReference>
<accession>A0A8C5S261</accession>
<dbReference type="Ensembl" id="ENSLLTT00000012404.1">
    <property type="protein sequence ID" value="ENSLLTP00000011934.1"/>
    <property type="gene ID" value="ENSLLTG00000009183.1"/>
</dbReference>
<dbReference type="InterPro" id="IPR000542">
    <property type="entry name" value="Carn_acyl_trans"/>
</dbReference>
<sequence length="189" mass="21087">GFLPSGIKEHWPIAFLSLPIPKLEDTIRRYLSAQKPLLDDDQFRKTEQFAGNFENGIGRELQNHLVAKDKQNKHTSYISGQGFDRHLYALRCEAESQGISLPDLYKDQAYALINHNILSTSTLSSSAVFLGGFGPVVPDGFGIAYAIQDNWIGCNISAYPSRNAPEFLQCVHKSLDDIFDILEGKQISN</sequence>
<evidence type="ECO:0000313" key="4">
    <source>
        <dbReference type="Proteomes" id="UP000694406"/>
    </source>
</evidence>
<dbReference type="PANTHER" id="PTHR22589">
    <property type="entry name" value="CARNITINE O-ACYLTRANSFERASE"/>
    <property type="match status" value="1"/>
</dbReference>
<dbReference type="GO" id="GO:0004095">
    <property type="term" value="F:carnitine O-palmitoyltransferase activity"/>
    <property type="evidence" value="ECO:0007669"/>
    <property type="project" value="UniProtKB-EC"/>
</dbReference>
<comment type="similarity">
    <text evidence="1">Belongs to the carnitine/choline acetyltransferase family.</text>
</comment>
<feature type="domain" description="Choline/carnitine acyltransferase" evidence="2">
    <location>
        <begin position="78"/>
        <end position="172"/>
    </location>
</feature>
<dbReference type="Proteomes" id="UP000694406">
    <property type="component" value="Unplaced"/>
</dbReference>
<evidence type="ECO:0000256" key="1">
    <source>
        <dbReference type="ARBA" id="ARBA00005232"/>
    </source>
</evidence>
<reference evidence="3" key="2">
    <citation type="submission" date="2025-09" db="UniProtKB">
        <authorList>
            <consortium name="Ensembl"/>
        </authorList>
    </citation>
    <scope>IDENTIFICATION</scope>
</reference>
<dbReference type="AlphaFoldDB" id="A0A8C5S261"/>